<feature type="binding site" evidence="9">
    <location>
        <position position="267"/>
    </location>
    <ligand>
        <name>substrate</name>
    </ligand>
</feature>
<evidence type="ECO:0000256" key="5">
    <source>
        <dbReference type="ARBA" id="ARBA00023027"/>
    </source>
</evidence>
<dbReference type="AlphaFoldDB" id="A0ABD5X579"/>
<dbReference type="InterPro" id="IPR014027">
    <property type="entry name" value="UDP-Glc/GDP-Man_DH_C"/>
</dbReference>
<organism evidence="12 13">
    <name type="scientific">Halovenus rubra</name>
    <dbReference type="NCBI Taxonomy" id="869890"/>
    <lineage>
        <taxon>Archaea</taxon>
        <taxon>Methanobacteriati</taxon>
        <taxon>Methanobacteriota</taxon>
        <taxon>Stenosarchaea group</taxon>
        <taxon>Halobacteria</taxon>
        <taxon>Halobacteriales</taxon>
        <taxon>Haloarculaceae</taxon>
        <taxon>Halovenus</taxon>
    </lineage>
</organism>
<feature type="binding site" evidence="9">
    <location>
        <position position="214"/>
    </location>
    <ligand>
        <name>substrate</name>
    </ligand>
</feature>
<feature type="binding site" evidence="10">
    <location>
        <position position="122"/>
    </location>
    <ligand>
        <name>NAD(+)</name>
        <dbReference type="ChEBI" id="CHEBI:57540"/>
    </ligand>
</feature>
<feature type="binding site" evidence="10">
    <location>
        <position position="336"/>
    </location>
    <ligand>
        <name>NAD(+)</name>
        <dbReference type="ChEBI" id="CHEBI:57540"/>
    </ligand>
</feature>
<dbReference type="Pfam" id="PF03720">
    <property type="entry name" value="UDPG_MGDP_dh_C"/>
    <property type="match status" value="1"/>
</dbReference>
<comment type="caution">
    <text evidence="12">The sequence shown here is derived from an EMBL/GenBank/DDBJ whole genome shotgun (WGS) entry which is preliminary data.</text>
</comment>
<name>A0ABD5X579_9EURY</name>
<sequence>MNVSIVGSGYVGTTVAACLADAGHRVTNVDIDDSIVKAINDGESPIHEPGLADLLAEHGGHGVIATTDYEDILDTDLTLLALPTPSNEDGSIDTSILEAAAESLGETLAGKDDSHVVVVKSTTVPGVVEERIAPTIAEAADAELGVDIHVATNPEFLREGSAVEDFRSPDRIVIGTDSELAGKRLDTLYDPVIAAAEDDVPLVHTGTREAMMIKYASNAFLAAKVSLINELGVICKAYGVDSYEVAEALGFDDRIGAKFLRSGVGWGGSCFPKDTDALVAAARDRGIDPMVLDAVKERNDSQPAHLLALLDEHVDVAGKRVAVLGLSFKPGTDDTRNSRAVPVIEKLRDRGADIIAYDPVAVKDMRERYPEVEFTAADSAGEALDGAHAALVVTEWDEFAALDEEFDRMAEPIVVDGRRIISRRDGIVYEGITW</sequence>
<protein>
    <recommendedName>
        <fullName evidence="3 7">UDP-glucose 6-dehydrogenase</fullName>
        <ecNumber evidence="3 7">1.1.1.22</ecNumber>
    </recommendedName>
</protein>
<dbReference type="PIRSF" id="PIRSF000124">
    <property type="entry name" value="UDPglc_GDPman_dh"/>
    <property type="match status" value="1"/>
</dbReference>
<feature type="binding site" evidence="9">
    <location>
        <position position="329"/>
    </location>
    <ligand>
        <name>substrate</name>
    </ligand>
</feature>
<dbReference type="InterPro" id="IPR017476">
    <property type="entry name" value="UDP-Glc/GDP-Man"/>
</dbReference>
<proteinExistence type="inferred from homology"/>
<dbReference type="Pfam" id="PF00984">
    <property type="entry name" value="UDPG_MGDP_dh"/>
    <property type="match status" value="1"/>
</dbReference>
<keyword evidence="5 7" id="KW-0520">NAD</keyword>
<evidence type="ECO:0000256" key="9">
    <source>
        <dbReference type="PIRSR" id="PIRSR500134-2"/>
    </source>
</evidence>
<dbReference type="Gene3D" id="1.20.5.100">
    <property type="entry name" value="Cytochrome c1, transmembrane anchor, C-terminal"/>
    <property type="match status" value="1"/>
</dbReference>
<dbReference type="InterPro" id="IPR008927">
    <property type="entry name" value="6-PGluconate_DH-like_C_sf"/>
</dbReference>
<feature type="binding site" evidence="9">
    <location>
        <begin position="259"/>
        <end position="263"/>
    </location>
    <ligand>
        <name>substrate</name>
    </ligand>
</feature>
<dbReference type="InterPro" id="IPR036220">
    <property type="entry name" value="UDP-Glc/GDP-Man_DH_C_sf"/>
</dbReference>
<evidence type="ECO:0000256" key="3">
    <source>
        <dbReference type="ARBA" id="ARBA00012954"/>
    </source>
</evidence>
<feature type="binding site" evidence="10">
    <location>
        <position position="273"/>
    </location>
    <ligand>
        <name>NAD(+)</name>
        <dbReference type="ChEBI" id="CHEBI:57540"/>
    </ligand>
</feature>
<feature type="binding site" evidence="10">
    <location>
        <position position="159"/>
    </location>
    <ligand>
        <name>NAD(+)</name>
        <dbReference type="ChEBI" id="CHEBI:57540"/>
    </ligand>
</feature>
<gene>
    <name evidence="12" type="primary">aglM</name>
    <name evidence="12" type="ORF">ACFQJ7_10045</name>
</gene>
<dbReference type="Proteomes" id="UP001596414">
    <property type="component" value="Unassembled WGS sequence"/>
</dbReference>
<evidence type="ECO:0000256" key="1">
    <source>
        <dbReference type="ARBA" id="ARBA00004701"/>
    </source>
</evidence>
<feature type="domain" description="UDP-glucose/GDP-mannose dehydrogenase C-terminal" evidence="11">
    <location>
        <begin position="322"/>
        <end position="423"/>
    </location>
</feature>
<dbReference type="Pfam" id="PF03721">
    <property type="entry name" value="UDPG_MGDP_dh_N"/>
    <property type="match status" value="1"/>
</dbReference>
<evidence type="ECO:0000256" key="2">
    <source>
        <dbReference type="ARBA" id="ARBA00006601"/>
    </source>
</evidence>
<dbReference type="PIRSF" id="PIRSF500134">
    <property type="entry name" value="UDPglc_DH_bac"/>
    <property type="match status" value="1"/>
</dbReference>
<dbReference type="SMART" id="SM00984">
    <property type="entry name" value="UDPG_MGDP_dh_C"/>
    <property type="match status" value="1"/>
</dbReference>
<feature type="binding site" evidence="10">
    <location>
        <position position="30"/>
    </location>
    <ligand>
        <name>NAD(+)</name>
        <dbReference type="ChEBI" id="CHEBI:57540"/>
    </ligand>
</feature>
<comment type="pathway">
    <text evidence="1">Nucleotide-sugar biosynthesis; UDP-alpha-D-glucuronate biosynthesis; UDP-alpha-D-glucuronate from UDP-alpha-D-glucose: step 1/1.</text>
</comment>
<keyword evidence="4 7" id="KW-0560">Oxidoreductase</keyword>
<dbReference type="InterPro" id="IPR036291">
    <property type="entry name" value="NAD(P)-bd_dom_sf"/>
</dbReference>
<comment type="catalytic activity">
    <reaction evidence="6 7">
        <text>UDP-alpha-D-glucose + 2 NAD(+) + H2O = UDP-alpha-D-glucuronate + 2 NADH + 3 H(+)</text>
        <dbReference type="Rhea" id="RHEA:23596"/>
        <dbReference type="ChEBI" id="CHEBI:15377"/>
        <dbReference type="ChEBI" id="CHEBI:15378"/>
        <dbReference type="ChEBI" id="CHEBI:57540"/>
        <dbReference type="ChEBI" id="CHEBI:57945"/>
        <dbReference type="ChEBI" id="CHEBI:58052"/>
        <dbReference type="ChEBI" id="CHEBI:58885"/>
        <dbReference type="EC" id="1.1.1.22"/>
    </reaction>
</comment>
<dbReference type="NCBIfam" id="NF041297">
    <property type="entry name" value="UDPGDh_AglM"/>
    <property type="match status" value="1"/>
</dbReference>
<dbReference type="InterPro" id="IPR054886">
    <property type="entry name" value="UDPGDh_AglM"/>
</dbReference>
<dbReference type="RefSeq" id="WP_267635927.1">
    <property type="nucleotide sequence ID" value="NZ_JAODIY010000001.1"/>
</dbReference>
<evidence type="ECO:0000313" key="12">
    <source>
        <dbReference type="EMBL" id="MFC7126371.1"/>
    </source>
</evidence>
<dbReference type="EC" id="1.1.1.22" evidence="3 7"/>
<evidence type="ECO:0000256" key="6">
    <source>
        <dbReference type="ARBA" id="ARBA00047473"/>
    </source>
</evidence>
<dbReference type="NCBIfam" id="TIGR03026">
    <property type="entry name" value="NDP-sugDHase"/>
    <property type="match status" value="1"/>
</dbReference>
<dbReference type="GO" id="GO:0003979">
    <property type="term" value="F:UDP-glucose 6-dehydrogenase activity"/>
    <property type="evidence" value="ECO:0007669"/>
    <property type="project" value="UniProtKB-EC"/>
</dbReference>
<evidence type="ECO:0000313" key="13">
    <source>
        <dbReference type="Proteomes" id="UP001596414"/>
    </source>
</evidence>
<feature type="active site" description="Nucleophile" evidence="8">
    <location>
        <position position="270"/>
    </location>
</feature>
<comment type="similarity">
    <text evidence="2 7">Belongs to the UDP-glucose/GDP-mannose dehydrogenase family.</text>
</comment>
<evidence type="ECO:0000256" key="8">
    <source>
        <dbReference type="PIRSR" id="PIRSR500134-1"/>
    </source>
</evidence>
<reference evidence="12 13" key="1">
    <citation type="journal article" date="2014" name="Int. J. Syst. Evol. Microbiol.">
        <title>Complete genome sequence of Corynebacterium casei LMG S-19264T (=DSM 44701T), isolated from a smear-ripened cheese.</title>
        <authorList>
            <consortium name="US DOE Joint Genome Institute (JGI-PGF)"/>
            <person name="Walter F."/>
            <person name="Albersmeier A."/>
            <person name="Kalinowski J."/>
            <person name="Ruckert C."/>
        </authorList>
    </citation>
    <scope>NUCLEOTIDE SEQUENCE [LARGE SCALE GENOMIC DNA]</scope>
    <source>
        <strain evidence="12 13">CGMCC 4.7215</strain>
    </source>
</reference>
<dbReference type="PANTHER" id="PTHR43750">
    <property type="entry name" value="UDP-GLUCOSE 6-DEHYDROGENASE TUAD"/>
    <property type="match status" value="1"/>
</dbReference>
<dbReference type="SUPFAM" id="SSF52413">
    <property type="entry name" value="UDP-glucose/GDP-mannose dehydrogenase C-terminal domain"/>
    <property type="match status" value="1"/>
</dbReference>
<dbReference type="SUPFAM" id="SSF51735">
    <property type="entry name" value="NAD(P)-binding Rossmann-fold domains"/>
    <property type="match status" value="1"/>
</dbReference>
<dbReference type="EMBL" id="JBHSZQ010000020">
    <property type="protein sequence ID" value="MFC7126371.1"/>
    <property type="molecule type" value="Genomic_DNA"/>
</dbReference>
<dbReference type="InterPro" id="IPR014026">
    <property type="entry name" value="UDP-Glc/GDP-Man_DH_dimer"/>
</dbReference>
<dbReference type="InterPro" id="IPR001732">
    <property type="entry name" value="UDP-Glc/GDP-Man_DH_N"/>
</dbReference>
<evidence type="ECO:0000256" key="7">
    <source>
        <dbReference type="PIRNR" id="PIRNR000124"/>
    </source>
</evidence>
<dbReference type="PANTHER" id="PTHR43750:SF3">
    <property type="entry name" value="UDP-GLUCOSE 6-DEHYDROGENASE TUAD"/>
    <property type="match status" value="1"/>
</dbReference>
<feature type="binding site" evidence="9">
    <location>
        <begin position="156"/>
        <end position="159"/>
    </location>
    <ligand>
        <name>substrate</name>
    </ligand>
</feature>
<dbReference type="InterPro" id="IPR028357">
    <property type="entry name" value="UDPglc_DH_bac"/>
</dbReference>
<feature type="binding site" evidence="10">
    <location>
        <position position="84"/>
    </location>
    <ligand>
        <name>NAD(+)</name>
        <dbReference type="ChEBI" id="CHEBI:57540"/>
    </ligand>
</feature>
<evidence type="ECO:0000256" key="10">
    <source>
        <dbReference type="PIRSR" id="PIRSR500134-3"/>
    </source>
</evidence>
<evidence type="ECO:0000259" key="11">
    <source>
        <dbReference type="SMART" id="SM00984"/>
    </source>
</evidence>
<evidence type="ECO:0000256" key="4">
    <source>
        <dbReference type="ARBA" id="ARBA00023002"/>
    </source>
</evidence>
<dbReference type="Gene3D" id="3.40.50.720">
    <property type="entry name" value="NAD(P)-binding Rossmann-like Domain"/>
    <property type="match status" value="2"/>
</dbReference>
<accession>A0ABD5X579</accession>
<dbReference type="SUPFAM" id="SSF48179">
    <property type="entry name" value="6-phosphogluconate dehydrogenase C-terminal domain-like"/>
    <property type="match status" value="1"/>
</dbReference>